<feature type="non-terminal residue" evidence="4">
    <location>
        <position position="937"/>
    </location>
</feature>
<sequence>MTAAKVRSRIAALKELWCSYQDGHDQLTKTTTTTTQLELTYFKEDSFDVTEEIYHTTMDSMVEYLEELEPFTLHDKVNVAVSSLRNLKRKPEELWNDILAHIVAQRLDPTTRKAWNLKESDKEAPPSFDDLSNFIQSRVRALENFAPTSSVNKTASASKIHAATASATSPVKCPLCQAQHLLNVCPIFVGKNSSQRWDVVKQHKRCFNCLSEKHSAQACTSKYSCRACHKKHHSMLHADSTSSSAPSGATPSGISSPDCSSPHTLESRAEVTAMIASKVSRGRSQVLLATAWITVRVSSGRDAVVRALLDQGSEMTFISENLAQLLHAKRIRMPTSVTAVGGIHAGTFRHATQLSISPRKTLTPSFTTTALILGKLTAYTPKRQTDLSALSHLTDLSWADPDPTSPDPIQIIIGADLYSDLILDGIRKGDIGQPIAQNSVLGWVISGPLKSNATDAHSTTMHSAQSPLARISMHHAFCSPSLEEELRRFWEVEELPKQSILTPQEKQCEEHFRATHSRDSDGRYIVRLPFKKDPPIDIGTSRFRAEKMLNTSLHRFQNNSPLANEYKEFLSEYERLGHMRKATPQDEGGQHVYLPHHGVIRESSATTHLRVVFNASSLTSNGTSLNEHLHAGPKLQKEITAVLLRWRKHRYVYTADIAKMYRQIRLDPRDINYQRILWKPTLLAAIIVYILLTITYGMICAPFLALRVLEQLAQDEGHLFPLAVAILRDNIYIDDTLFGADNLTLLRRARDQLIALLKLGGFELKKWASNSPELLADIDPADHGLACSKQLAQDEQLKILGIGWNPASDVFEFRVSLANTIPASKRSILSTIAKFYDPLGWVTPVTIKAKIFMQNLWRETRNWDDNISANLLTRWNEIHSRLSHINRLRIPRWSGFGNDTSHAEVHGFADASNAAYAAVVYLKVVSSDGRVTITLLI</sequence>
<dbReference type="RefSeq" id="XP_024892506.1">
    <property type="nucleotide sequence ID" value="XM_025036738.1"/>
</dbReference>
<organism evidence="3 4">
    <name type="scientific">Temnothorax curvispinosus</name>
    <dbReference type="NCBI Taxonomy" id="300111"/>
    <lineage>
        <taxon>Eukaryota</taxon>
        <taxon>Metazoa</taxon>
        <taxon>Ecdysozoa</taxon>
        <taxon>Arthropoda</taxon>
        <taxon>Hexapoda</taxon>
        <taxon>Insecta</taxon>
        <taxon>Pterygota</taxon>
        <taxon>Neoptera</taxon>
        <taxon>Endopterygota</taxon>
        <taxon>Hymenoptera</taxon>
        <taxon>Apocrita</taxon>
        <taxon>Aculeata</taxon>
        <taxon>Formicoidea</taxon>
        <taxon>Formicidae</taxon>
        <taxon>Myrmicinae</taxon>
        <taxon>Temnothorax</taxon>
    </lineage>
</organism>
<feature type="compositionally biased region" description="Low complexity" evidence="1">
    <location>
        <begin position="240"/>
        <end position="256"/>
    </location>
</feature>
<dbReference type="AlphaFoldDB" id="A0A6J1RII6"/>
<keyword evidence="3" id="KW-1185">Reference proteome</keyword>
<evidence type="ECO:0000313" key="3">
    <source>
        <dbReference type="Proteomes" id="UP000504618"/>
    </source>
</evidence>
<keyword evidence="2" id="KW-0472">Membrane</keyword>
<dbReference type="PANTHER" id="PTHR47331">
    <property type="entry name" value="PHD-TYPE DOMAIN-CONTAINING PROTEIN"/>
    <property type="match status" value="1"/>
</dbReference>
<dbReference type="OrthoDB" id="7552424at2759"/>
<dbReference type="SUPFAM" id="SSF56672">
    <property type="entry name" value="DNA/RNA polymerases"/>
    <property type="match status" value="1"/>
</dbReference>
<keyword evidence="2" id="KW-1133">Transmembrane helix</keyword>
<reference evidence="4" key="1">
    <citation type="submission" date="2025-08" db="UniProtKB">
        <authorList>
            <consortium name="RefSeq"/>
        </authorList>
    </citation>
    <scope>IDENTIFICATION</scope>
    <source>
        <tissue evidence="4">Whole body</tissue>
    </source>
</reference>
<dbReference type="Proteomes" id="UP000504618">
    <property type="component" value="Unplaced"/>
</dbReference>
<dbReference type="Pfam" id="PF05380">
    <property type="entry name" value="Peptidase_A17"/>
    <property type="match status" value="1"/>
</dbReference>
<dbReference type="GeneID" id="112467859"/>
<dbReference type="CDD" id="cd01644">
    <property type="entry name" value="RT_pepA17"/>
    <property type="match status" value="1"/>
</dbReference>
<accession>A0A6J1RII6</accession>
<dbReference type="PANTHER" id="PTHR47331:SF5">
    <property type="entry name" value="RIBONUCLEASE H"/>
    <property type="match status" value="1"/>
</dbReference>
<dbReference type="InterPro" id="IPR008042">
    <property type="entry name" value="Retrotrans_Pao"/>
</dbReference>
<keyword evidence="2" id="KW-0812">Transmembrane</keyword>
<feature type="transmembrane region" description="Helical" evidence="2">
    <location>
        <begin position="682"/>
        <end position="706"/>
    </location>
</feature>
<dbReference type="InterPro" id="IPR043502">
    <property type="entry name" value="DNA/RNA_pol_sf"/>
</dbReference>
<name>A0A6J1RII6_9HYME</name>
<evidence type="ECO:0000256" key="1">
    <source>
        <dbReference type="SAM" id="MobiDB-lite"/>
    </source>
</evidence>
<dbReference type="CDD" id="cd00303">
    <property type="entry name" value="retropepsin_like"/>
    <property type="match status" value="1"/>
</dbReference>
<dbReference type="GO" id="GO:0071897">
    <property type="term" value="P:DNA biosynthetic process"/>
    <property type="evidence" value="ECO:0007669"/>
    <property type="project" value="UniProtKB-ARBA"/>
</dbReference>
<evidence type="ECO:0000313" key="4">
    <source>
        <dbReference type="RefSeq" id="XP_024892506.1"/>
    </source>
</evidence>
<proteinExistence type="predicted"/>
<evidence type="ECO:0000256" key="2">
    <source>
        <dbReference type="SAM" id="Phobius"/>
    </source>
</evidence>
<gene>
    <name evidence="4" type="primary">LOC112467859</name>
</gene>
<protein>
    <submittedName>
        <fullName evidence="4">Uncharacterized protein LOC112467859</fullName>
    </submittedName>
</protein>
<feature type="region of interest" description="Disordered" evidence="1">
    <location>
        <begin position="238"/>
        <end position="263"/>
    </location>
</feature>